<reference evidence="3 4" key="1">
    <citation type="submission" date="2025-04" db="UniProtKB">
        <authorList>
            <consortium name="RefSeq"/>
        </authorList>
    </citation>
    <scope>IDENTIFICATION</scope>
    <source>
        <tissue evidence="3 4">Whole larval tissue</tissue>
    </source>
</reference>
<dbReference type="OrthoDB" id="7482633at2759"/>
<gene>
    <name evidence="3" type="primary">LOC126910865</name>
    <name evidence="4" type="synonym">LOC126912131</name>
</gene>
<dbReference type="AlphaFoldDB" id="A0A9R0DPH0"/>
<feature type="compositionally biased region" description="Basic residues" evidence="1">
    <location>
        <begin position="245"/>
        <end position="254"/>
    </location>
</feature>
<evidence type="ECO:0000313" key="4">
    <source>
        <dbReference type="RefSeq" id="XP_050558733.1"/>
    </source>
</evidence>
<evidence type="ECO:0000313" key="2">
    <source>
        <dbReference type="Proteomes" id="UP000829999"/>
    </source>
</evidence>
<feature type="compositionally biased region" description="Polar residues" evidence="1">
    <location>
        <begin position="216"/>
        <end position="244"/>
    </location>
</feature>
<feature type="region of interest" description="Disordered" evidence="1">
    <location>
        <begin position="213"/>
        <end position="254"/>
    </location>
</feature>
<evidence type="ECO:0000256" key="1">
    <source>
        <dbReference type="SAM" id="MobiDB-lite"/>
    </source>
</evidence>
<name>A0A9R0DPH0_SPOFR</name>
<proteinExistence type="predicted"/>
<accession>A0A9R0DPH0</accession>
<dbReference type="Proteomes" id="UP000829999">
    <property type="component" value="Chromosome 7"/>
</dbReference>
<sequence length="254" mass="28358">MDLYTKLSSCMEELSTTFTSRMAAYEEELKSVNSSEASHKNIASLSKDYTEFKGLMLKTISALKMQVELLSLGLDRHEMASRRQVLLLHGLPEEKDEDYTSRALTVVADKLKMPNVSSADIVSCHRLGADTSKPRPLLIRFQSHSLRSEVWRSKTLLKGSGLVFSEFLTKPRHDAFLAARKHFGMKQCWTSEGKIVVLLPDKSRRKIESPAELQQLARQFPTSVTSTGEPTAGAQSSSTANKSPSGKRPRRQAK</sequence>
<dbReference type="Proteomes" id="UP000829999">
    <property type="component" value="Chromosome 22"/>
</dbReference>
<dbReference type="RefSeq" id="XP_050550735.1">
    <property type="nucleotide sequence ID" value="XM_050694778.1"/>
</dbReference>
<organism evidence="2 3">
    <name type="scientific">Spodoptera frugiperda</name>
    <name type="common">Fall armyworm</name>
    <dbReference type="NCBI Taxonomy" id="7108"/>
    <lineage>
        <taxon>Eukaryota</taxon>
        <taxon>Metazoa</taxon>
        <taxon>Ecdysozoa</taxon>
        <taxon>Arthropoda</taxon>
        <taxon>Hexapoda</taxon>
        <taxon>Insecta</taxon>
        <taxon>Pterygota</taxon>
        <taxon>Neoptera</taxon>
        <taxon>Endopterygota</taxon>
        <taxon>Lepidoptera</taxon>
        <taxon>Glossata</taxon>
        <taxon>Ditrysia</taxon>
        <taxon>Noctuoidea</taxon>
        <taxon>Noctuidae</taxon>
        <taxon>Amphipyrinae</taxon>
        <taxon>Spodoptera</taxon>
    </lineage>
</organism>
<protein>
    <submittedName>
        <fullName evidence="3">Uncharacterized protein LOC126910865</fullName>
    </submittedName>
    <submittedName>
        <fullName evidence="4">Uncharacterized protein LOC126912131</fullName>
    </submittedName>
</protein>
<dbReference type="GeneID" id="126910865"/>
<keyword evidence="2" id="KW-1185">Reference proteome</keyword>
<dbReference type="RefSeq" id="XP_050558733.1">
    <property type="nucleotide sequence ID" value="XM_050702776.1"/>
</dbReference>
<evidence type="ECO:0000313" key="3">
    <source>
        <dbReference type="RefSeq" id="XP_050550735.1"/>
    </source>
</evidence>